<organism evidence="5">
    <name type="scientific">marine metagenome</name>
    <dbReference type="NCBI Taxonomy" id="408172"/>
    <lineage>
        <taxon>unclassified sequences</taxon>
        <taxon>metagenomes</taxon>
        <taxon>ecological metagenomes</taxon>
    </lineage>
</organism>
<dbReference type="InterPro" id="IPR036390">
    <property type="entry name" value="WH_DNA-bd_sf"/>
</dbReference>
<evidence type="ECO:0000256" key="2">
    <source>
        <dbReference type="ARBA" id="ARBA00022618"/>
    </source>
</evidence>
<feature type="non-terminal residue" evidence="5">
    <location>
        <position position="1"/>
    </location>
</feature>
<keyword evidence="2" id="KW-0132">Cell division</keyword>
<keyword evidence="3" id="KW-0159">Chromosome partition</keyword>
<name>A0A382U7R3_9ZZZZ</name>
<evidence type="ECO:0008006" key="6">
    <source>
        <dbReference type="Google" id="ProtNLM"/>
    </source>
</evidence>
<evidence type="ECO:0000256" key="3">
    <source>
        <dbReference type="ARBA" id="ARBA00022829"/>
    </source>
</evidence>
<evidence type="ECO:0000256" key="1">
    <source>
        <dbReference type="ARBA" id="ARBA00022490"/>
    </source>
</evidence>
<reference evidence="5" key="1">
    <citation type="submission" date="2018-05" db="EMBL/GenBank/DDBJ databases">
        <authorList>
            <person name="Lanie J.A."/>
            <person name="Ng W.-L."/>
            <person name="Kazmierczak K.M."/>
            <person name="Andrzejewski T.M."/>
            <person name="Davidsen T.M."/>
            <person name="Wayne K.J."/>
            <person name="Tettelin H."/>
            <person name="Glass J.I."/>
            <person name="Rusch D."/>
            <person name="Podicherti R."/>
            <person name="Tsui H.-C.T."/>
            <person name="Winkler M.E."/>
        </authorList>
    </citation>
    <scope>NUCLEOTIDE SEQUENCE</scope>
</reference>
<dbReference type="GO" id="GO:0051301">
    <property type="term" value="P:cell division"/>
    <property type="evidence" value="ECO:0007669"/>
    <property type="project" value="UniProtKB-KW"/>
</dbReference>
<keyword evidence="4" id="KW-0131">Cell cycle</keyword>
<dbReference type="PANTHER" id="PTHR34298:SF2">
    <property type="entry name" value="SEGREGATION AND CONDENSATION PROTEIN B"/>
    <property type="match status" value="1"/>
</dbReference>
<dbReference type="AlphaFoldDB" id="A0A382U7R3"/>
<dbReference type="EMBL" id="UINC01141899">
    <property type="protein sequence ID" value="SVD29915.1"/>
    <property type="molecule type" value="Genomic_DNA"/>
</dbReference>
<dbReference type="Gene3D" id="1.10.10.10">
    <property type="entry name" value="Winged helix-like DNA-binding domain superfamily/Winged helix DNA-binding domain"/>
    <property type="match status" value="2"/>
</dbReference>
<dbReference type="InterPro" id="IPR036388">
    <property type="entry name" value="WH-like_DNA-bd_sf"/>
</dbReference>
<dbReference type="Pfam" id="PF04079">
    <property type="entry name" value="SMC_ScpB"/>
    <property type="match status" value="1"/>
</dbReference>
<sequence>VKEDFKSISSHFLILGKIQDENESTARLESALYSAGRPLSIEELIRASGTESRSKTLNLLEKLMHKARTTFKAIEIVTLPDGSYVFQLKPEYSSSIGRRYASKPILLKSTQKTLSYIGYEQPISSKQLVEVRGTGVYSHLKELGRLDFIEHQNVGRLKVYSTTEKFKKYFGVQGDADTLRQKLFKKVRTRNSAKIITTT</sequence>
<dbReference type="PANTHER" id="PTHR34298">
    <property type="entry name" value="SEGREGATION AND CONDENSATION PROTEIN B"/>
    <property type="match status" value="1"/>
</dbReference>
<dbReference type="InterPro" id="IPR005234">
    <property type="entry name" value="ScpB_csome_segregation"/>
</dbReference>
<evidence type="ECO:0000256" key="4">
    <source>
        <dbReference type="ARBA" id="ARBA00023306"/>
    </source>
</evidence>
<gene>
    <name evidence="5" type="ORF">METZ01_LOCUS382769</name>
</gene>
<accession>A0A382U7R3</accession>
<dbReference type="SUPFAM" id="SSF46785">
    <property type="entry name" value="Winged helix' DNA-binding domain"/>
    <property type="match status" value="2"/>
</dbReference>
<evidence type="ECO:0000313" key="5">
    <source>
        <dbReference type="EMBL" id="SVD29915.1"/>
    </source>
</evidence>
<dbReference type="GO" id="GO:0051304">
    <property type="term" value="P:chromosome separation"/>
    <property type="evidence" value="ECO:0007669"/>
    <property type="project" value="InterPro"/>
</dbReference>
<protein>
    <recommendedName>
        <fullName evidence="6">SMC-Scp complex subunit ScpB</fullName>
    </recommendedName>
</protein>
<proteinExistence type="predicted"/>
<keyword evidence="1" id="KW-0963">Cytoplasm</keyword>